<evidence type="ECO:0000313" key="3">
    <source>
        <dbReference type="Proteomes" id="UP000271587"/>
    </source>
</evidence>
<dbReference type="SUPFAM" id="SSF56752">
    <property type="entry name" value="D-aminoacid aminotransferase-like PLP-dependent enzymes"/>
    <property type="match status" value="1"/>
</dbReference>
<dbReference type="KEGG" id="cgk:CGERO_02040"/>
<dbReference type="NCBIfam" id="NF005886">
    <property type="entry name" value="PRK07849.1-1"/>
    <property type="match status" value="1"/>
</dbReference>
<dbReference type="InterPro" id="IPR050571">
    <property type="entry name" value="Class-IV_PLP-Dep_Aminotrnsfr"/>
</dbReference>
<dbReference type="PANTHER" id="PTHR42743:SF11">
    <property type="entry name" value="AMINODEOXYCHORISMATE LYASE"/>
    <property type="match status" value="1"/>
</dbReference>
<dbReference type="InterPro" id="IPR043132">
    <property type="entry name" value="BCAT-like_C"/>
</dbReference>
<proteinExistence type="inferred from homology"/>
<comment type="similarity">
    <text evidence="1">Belongs to the class-IV pyridoxal-phosphate-dependent aminotransferase family.</text>
</comment>
<keyword evidence="3" id="KW-1185">Reference proteome</keyword>
<dbReference type="Gene3D" id="3.30.470.10">
    <property type="match status" value="1"/>
</dbReference>
<dbReference type="Proteomes" id="UP000271587">
    <property type="component" value="Chromosome"/>
</dbReference>
<dbReference type="Pfam" id="PF01063">
    <property type="entry name" value="Aminotran_4"/>
    <property type="match status" value="1"/>
</dbReference>
<dbReference type="PANTHER" id="PTHR42743">
    <property type="entry name" value="AMINO-ACID AMINOTRANSFERASE"/>
    <property type="match status" value="1"/>
</dbReference>
<dbReference type="InterPro" id="IPR043131">
    <property type="entry name" value="BCAT-like_N"/>
</dbReference>
<dbReference type="Gene3D" id="3.20.10.10">
    <property type="entry name" value="D-amino Acid Aminotransferase, subunit A, domain 2"/>
    <property type="match status" value="1"/>
</dbReference>
<dbReference type="EMBL" id="CP033897">
    <property type="protein sequence ID" value="AZA10741.1"/>
    <property type="molecule type" value="Genomic_DNA"/>
</dbReference>
<dbReference type="InterPro" id="IPR036038">
    <property type="entry name" value="Aminotransferase-like"/>
</dbReference>
<dbReference type="OrthoDB" id="3199344at2"/>
<dbReference type="InterPro" id="IPR001544">
    <property type="entry name" value="Aminotrans_IV"/>
</dbReference>
<dbReference type="EC" id="2.6.1.21" evidence="2"/>
<name>A0A3G6IY86_9CORY</name>
<dbReference type="RefSeq" id="WP_123933238.1">
    <property type="nucleotide sequence ID" value="NZ_CP033897.1"/>
</dbReference>
<evidence type="ECO:0000313" key="2">
    <source>
        <dbReference type="EMBL" id="AZA10741.1"/>
    </source>
</evidence>
<dbReference type="GO" id="GO:0046394">
    <property type="term" value="P:carboxylic acid biosynthetic process"/>
    <property type="evidence" value="ECO:0007669"/>
    <property type="project" value="UniProtKB-ARBA"/>
</dbReference>
<dbReference type="GO" id="GO:0047810">
    <property type="term" value="F:D-alanine-2-oxoglutarate aminotransferase activity"/>
    <property type="evidence" value="ECO:0007669"/>
    <property type="project" value="UniProtKB-EC"/>
</dbReference>
<protein>
    <submittedName>
        <fullName evidence="2">D-alanine aminotransferase</fullName>
        <ecNumber evidence="2">2.6.1.21</ecNumber>
    </submittedName>
</protein>
<evidence type="ECO:0000256" key="1">
    <source>
        <dbReference type="ARBA" id="ARBA00009320"/>
    </source>
</evidence>
<dbReference type="AlphaFoldDB" id="A0A3G6IY86"/>
<reference evidence="2 3" key="1">
    <citation type="submission" date="2018-11" db="EMBL/GenBank/DDBJ databases">
        <authorList>
            <person name="Kleinhagauer T."/>
            <person name="Glaeser S.P."/>
            <person name="Spergser J."/>
            <person name="Ruckert C."/>
            <person name="Kaempfer P."/>
            <person name="Busse H.-J."/>
        </authorList>
    </citation>
    <scope>NUCLEOTIDE SEQUENCE [LARGE SCALE GENOMIC DNA]</scope>
    <source>
        <strain evidence="2 3">W8</strain>
    </source>
</reference>
<gene>
    <name evidence="2" type="primary">dat</name>
    <name evidence="2" type="ORF">CGERO_02040</name>
</gene>
<sequence length="300" mass="33264">MAASTRTPAPQPIIIAVEPFGGSIRNHSPLLPLVYWDDAAVTRGDGVFETLLIRNGKACQLEQHLERFQRSAARLDLPVPKAEDWRKATSMAVEQWAEKTEADAKCVWTYTRGRPTANPNEPHPSAWLTINPLDAEMLRQREEGIKVLTAPRGYSVETIDEDLPWLQVGAKTLNYAANMSALRWAKRRGFDDVIFTEGDRVLEGATSTVLAVRGNKLRTPAGSGILAGTTQAALFAKAEQEGWNCRAKEMDLEYLCEKADSVWLLSSVRMAARVRRINEKKLPKPDNEATIQQLVASSLG</sequence>
<organism evidence="2 3">
    <name type="scientific">Corynebacterium gerontici</name>
    <dbReference type="NCBI Taxonomy" id="2079234"/>
    <lineage>
        <taxon>Bacteria</taxon>
        <taxon>Bacillati</taxon>
        <taxon>Actinomycetota</taxon>
        <taxon>Actinomycetes</taxon>
        <taxon>Mycobacteriales</taxon>
        <taxon>Corynebacteriaceae</taxon>
        <taxon>Corynebacterium</taxon>
    </lineage>
</organism>
<keyword evidence="2" id="KW-0032">Aminotransferase</keyword>
<keyword evidence="2" id="KW-0808">Transferase</keyword>
<dbReference type="GO" id="GO:0005829">
    <property type="term" value="C:cytosol"/>
    <property type="evidence" value="ECO:0007669"/>
    <property type="project" value="TreeGrafter"/>
</dbReference>
<accession>A0A3G6IY86</accession>